<feature type="compositionally biased region" description="Acidic residues" evidence="2">
    <location>
        <begin position="296"/>
        <end position="310"/>
    </location>
</feature>
<comment type="caution">
    <text evidence="4">The sequence shown here is derived from an EMBL/GenBank/DDBJ whole genome shotgun (WGS) entry which is preliminary data.</text>
</comment>
<dbReference type="SUPFAM" id="SSF49899">
    <property type="entry name" value="Concanavalin A-like lectins/glucanases"/>
    <property type="match status" value="1"/>
</dbReference>
<feature type="region of interest" description="Disordered" evidence="2">
    <location>
        <begin position="335"/>
        <end position="364"/>
    </location>
</feature>
<name>A0ABD5TX00_9EURY</name>
<reference evidence="4 5" key="1">
    <citation type="journal article" date="2019" name="Int. J. Syst. Evol. Microbiol.">
        <title>The Global Catalogue of Microorganisms (GCM) 10K type strain sequencing project: providing services to taxonomists for standard genome sequencing and annotation.</title>
        <authorList>
            <consortium name="The Broad Institute Genomics Platform"/>
            <consortium name="The Broad Institute Genome Sequencing Center for Infectious Disease"/>
            <person name="Wu L."/>
            <person name="Ma J."/>
        </authorList>
    </citation>
    <scope>NUCLEOTIDE SEQUENCE [LARGE SCALE GENOMIC DNA]</scope>
    <source>
        <strain evidence="4 5">YIM 94188</strain>
    </source>
</reference>
<dbReference type="PANTHER" id="PTHR10963:SF55">
    <property type="entry name" value="GLYCOSIDE HYDROLASE FAMILY 16 PROTEIN"/>
    <property type="match status" value="1"/>
</dbReference>
<dbReference type="PROSITE" id="PS51318">
    <property type="entry name" value="TAT"/>
    <property type="match status" value="1"/>
</dbReference>
<dbReference type="InterPro" id="IPR013320">
    <property type="entry name" value="ConA-like_dom_sf"/>
</dbReference>
<evidence type="ECO:0000259" key="3">
    <source>
        <dbReference type="PROSITE" id="PS51762"/>
    </source>
</evidence>
<evidence type="ECO:0000313" key="4">
    <source>
        <dbReference type="EMBL" id="MFC6825106.1"/>
    </source>
</evidence>
<feature type="domain" description="GH16" evidence="3">
    <location>
        <begin position="47"/>
        <end position="292"/>
    </location>
</feature>
<accession>A0ABD5TX00</accession>
<proteinExistence type="inferred from homology"/>
<feature type="compositionally biased region" description="Polar residues" evidence="2">
    <location>
        <begin position="335"/>
        <end position="347"/>
    </location>
</feature>
<dbReference type="CDD" id="cd08023">
    <property type="entry name" value="GH16_laminarinase_like"/>
    <property type="match status" value="1"/>
</dbReference>
<dbReference type="Pfam" id="PF00722">
    <property type="entry name" value="Glyco_hydro_16"/>
    <property type="match status" value="1"/>
</dbReference>
<organism evidence="4 5">
    <name type="scientific">Halopelagius fulvigenes</name>
    <dbReference type="NCBI Taxonomy" id="1198324"/>
    <lineage>
        <taxon>Archaea</taxon>
        <taxon>Methanobacteriati</taxon>
        <taxon>Methanobacteriota</taxon>
        <taxon>Stenosarchaea group</taxon>
        <taxon>Halobacteria</taxon>
        <taxon>Halobacteriales</taxon>
        <taxon>Haloferacaceae</taxon>
    </lineage>
</organism>
<evidence type="ECO:0000256" key="1">
    <source>
        <dbReference type="ARBA" id="ARBA00006865"/>
    </source>
</evidence>
<sequence length="585" mass="62613">MTRRQKTDEREENEGEELGRRDYLKLAATGVVASGGLGLSTASTTAATDGGPPNPDNWTLNFEDTFDGGSLDTSKWSVGYGWGLTDRNSAGRVSSDEVNVSNGQLHLSMRYDGSVTTSAVNTKDKHYYGPGSYWEASIKLPGRTGVLPAFWSKPNTEEWPPELDFIEIFQNDGGREDTHRAEYHIHYSTSTVSDDSSTHESLDVEYDSSTDLTEGFHVYGCRWLEDRVDFYFDGINVGTITDSTAMEALRNGGPQYMMLTNMIDKVGTTDKSTHWSEEMVVDWVRVWTSGSSSDGSTDETTEDATDETTDDTEHYFWVRADSNDPVTYAFEASGGNISVDSGELSTGESDEWISSDGTLAGGVEDNSGGDGFRYHGEIIDFAHDAPVETYIDDQYVDPDTLVDPNSPGPEQPTDETDDGGSSSLPHTITFDGNGGGTTYSVTVSDTIEPAGAADGGDSVSGSTAAGSTGSGSDSFGFSGEITSLSLDGDADVSVDGQRVDMLVINRASGKNSVRYIVETAGRVIKADVPFASINSNDKVRGGKISGKVGSGTDAYWIFGGDIVDVSTFGGEVTTELNGDVVDYTD</sequence>
<protein>
    <submittedName>
        <fullName evidence="4">Family 16 glycosylhydrolase</fullName>
    </submittedName>
</protein>
<dbReference type="Gene3D" id="2.60.120.200">
    <property type="match status" value="1"/>
</dbReference>
<dbReference type="Proteomes" id="UP001596408">
    <property type="component" value="Unassembled WGS sequence"/>
</dbReference>
<dbReference type="EMBL" id="JBHSXH010000011">
    <property type="protein sequence ID" value="MFC6825106.1"/>
    <property type="molecule type" value="Genomic_DNA"/>
</dbReference>
<dbReference type="InterPro" id="IPR050546">
    <property type="entry name" value="Glycosyl_Hydrlase_16"/>
</dbReference>
<feature type="compositionally biased region" description="Low complexity" evidence="2">
    <location>
        <begin position="450"/>
        <end position="472"/>
    </location>
</feature>
<feature type="region of interest" description="Disordered" evidence="2">
    <location>
        <begin position="396"/>
        <end position="472"/>
    </location>
</feature>
<evidence type="ECO:0000256" key="2">
    <source>
        <dbReference type="SAM" id="MobiDB-lite"/>
    </source>
</evidence>
<gene>
    <name evidence="4" type="ORF">ACFQEV_08890</name>
</gene>
<dbReference type="InterPro" id="IPR006311">
    <property type="entry name" value="TAT_signal"/>
</dbReference>
<dbReference type="AlphaFoldDB" id="A0ABD5TX00"/>
<comment type="similarity">
    <text evidence="1">Belongs to the glycosyl hydrolase 16 family.</text>
</comment>
<dbReference type="RefSeq" id="WP_379694994.1">
    <property type="nucleotide sequence ID" value="NZ_JBHSXH010000011.1"/>
</dbReference>
<feature type="region of interest" description="Disordered" evidence="2">
    <location>
        <begin position="290"/>
        <end position="313"/>
    </location>
</feature>
<dbReference type="PROSITE" id="PS51762">
    <property type="entry name" value="GH16_2"/>
    <property type="match status" value="1"/>
</dbReference>
<keyword evidence="5" id="KW-1185">Reference proteome</keyword>
<dbReference type="PANTHER" id="PTHR10963">
    <property type="entry name" value="GLYCOSYL HYDROLASE-RELATED"/>
    <property type="match status" value="1"/>
</dbReference>
<dbReference type="InterPro" id="IPR000757">
    <property type="entry name" value="Beta-glucanase-like"/>
</dbReference>
<evidence type="ECO:0000313" key="5">
    <source>
        <dbReference type="Proteomes" id="UP001596408"/>
    </source>
</evidence>